<organism evidence="3 4">
    <name type="scientific">Apiotrichum porosum</name>
    <dbReference type="NCBI Taxonomy" id="105984"/>
    <lineage>
        <taxon>Eukaryota</taxon>
        <taxon>Fungi</taxon>
        <taxon>Dikarya</taxon>
        <taxon>Basidiomycota</taxon>
        <taxon>Agaricomycotina</taxon>
        <taxon>Tremellomycetes</taxon>
        <taxon>Trichosporonales</taxon>
        <taxon>Trichosporonaceae</taxon>
        <taxon>Apiotrichum</taxon>
    </lineage>
</organism>
<evidence type="ECO:0000313" key="3">
    <source>
        <dbReference type="EMBL" id="RSH79509.1"/>
    </source>
</evidence>
<dbReference type="GeneID" id="39586104"/>
<dbReference type="SUPFAM" id="SSF50370">
    <property type="entry name" value="Ricin B-like lectins"/>
    <property type="match status" value="1"/>
</dbReference>
<reference evidence="3 4" key="1">
    <citation type="submission" date="2018-11" db="EMBL/GenBank/DDBJ databases">
        <title>Genome sequence of Apiotrichum porosum DSM 27194.</title>
        <authorList>
            <person name="Aliyu H."/>
            <person name="Gorte O."/>
            <person name="Ochsenreither K."/>
        </authorList>
    </citation>
    <scope>NUCLEOTIDE SEQUENCE [LARGE SCALE GENOMIC DNA]</scope>
    <source>
        <strain evidence="3 4">DSM 27194</strain>
    </source>
</reference>
<sequence length="194" mass="20824">MNLVNTLLAFILATLAAAIPAPNPVPGADKPTPVIEARIPLPTYTHGPINTTIQFSGFITTVLQANGPIAAGTPVVINQDGQGTYFNLQGGATYVRVVDDMSLCLAAGDDANAYDGAVAHLAKCPSECQPVSQTQPGPTVWEYTSASRLQLKSQNYCLDLENGNRADGTKVQVWQCDPNNQNQQWLMFPWILQP</sequence>
<evidence type="ECO:0000256" key="1">
    <source>
        <dbReference type="SAM" id="SignalP"/>
    </source>
</evidence>
<accession>A0A427XKT2</accession>
<dbReference type="SMART" id="SM00458">
    <property type="entry name" value="RICIN"/>
    <property type="match status" value="1"/>
</dbReference>
<dbReference type="EMBL" id="RSCE01000010">
    <property type="protein sequence ID" value="RSH79509.1"/>
    <property type="molecule type" value="Genomic_DNA"/>
</dbReference>
<protein>
    <recommendedName>
        <fullName evidence="2">Ricin B lectin domain-containing protein</fullName>
    </recommendedName>
</protein>
<dbReference type="CDD" id="cd00161">
    <property type="entry name" value="beta-trefoil_Ricin-like"/>
    <property type="match status" value="1"/>
</dbReference>
<evidence type="ECO:0000259" key="2">
    <source>
        <dbReference type="SMART" id="SM00458"/>
    </source>
</evidence>
<dbReference type="Proteomes" id="UP000279236">
    <property type="component" value="Unassembled WGS sequence"/>
</dbReference>
<keyword evidence="1" id="KW-0732">Signal</keyword>
<dbReference type="AlphaFoldDB" id="A0A427XKT2"/>
<feature type="signal peptide" evidence="1">
    <location>
        <begin position="1"/>
        <end position="18"/>
    </location>
</feature>
<keyword evidence="4" id="KW-1185">Reference proteome</keyword>
<evidence type="ECO:0000313" key="4">
    <source>
        <dbReference type="Proteomes" id="UP000279236"/>
    </source>
</evidence>
<proteinExistence type="predicted"/>
<feature type="chain" id="PRO_5019502301" description="Ricin B lectin domain-containing protein" evidence="1">
    <location>
        <begin position="19"/>
        <end position="194"/>
    </location>
</feature>
<dbReference type="PROSITE" id="PS50231">
    <property type="entry name" value="RICIN_B_LECTIN"/>
    <property type="match status" value="1"/>
</dbReference>
<gene>
    <name evidence="3" type="ORF">EHS24_001561</name>
</gene>
<dbReference type="Gene3D" id="2.80.10.50">
    <property type="match status" value="1"/>
</dbReference>
<dbReference type="RefSeq" id="XP_028474656.1">
    <property type="nucleotide sequence ID" value="XM_028617349.1"/>
</dbReference>
<dbReference type="InterPro" id="IPR035992">
    <property type="entry name" value="Ricin_B-like_lectins"/>
</dbReference>
<dbReference type="OrthoDB" id="6770063at2759"/>
<dbReference type="Pfam" id="PF00652">
    <property type="entry name" value="Ricin_B_lectin"/>
    <property type="match status" value="1"/>
</dbReference>
<dbReference type="InterPro" id="IPR000772">
    <property type="entry name" value="Ricin_B_lectin"/>
</dbReference>
<name>A0A427XKT2_9TREE</name>
<feature type="domain" description="Ricin B lectin" evidence="2">
    <location>
        <begin position="47"/>
        <end position="188"/>
    </location>
</feature>
<comment type="caution">
    <text evidence="3">The sequence shown here is derived from an EMBL/GenBank/DDBJ whole genome shotgun (WGS) entry which is preliminary data.</text>
</comment>